<evidence type="ECO:0000256" key="4">
    <source>
        <dbReference type="ARBA" id="ARBA00022695"/>
    </source>
</evidence>
<keyword evidence="5" id="KW-0732">Signal</keyword>
<keyword evidence="2 10" id="KW-0328">Glycosyltransferase</keyword>
<dbReference type="Proteomes" id="UP001591681">
    <property type="component" value="Unassembled WGS sequence"/>
</dbReference>
<dbReference type="SUPFAM" id="SSF56399">
    <property type="entry name" value="ADP-ribosylation"/>
    <property type="match status" value="1"/>
</dbReference>
<organism evidence="12 13">
    <name type="scientific">Coilia grayii</name>
    <name type="common">Gray's grenadier anchovy</name>
    <dbReference type="NCBI Taxonomy" id="363190"/>
    <lineage>
        <taxon>Eukaryota</taxon>
        <taxon>Metazoa</taxon>
        <taxon>Chordata</taxon>
        <taxon>Craniata</taxon>
        <taxon>Vertebrata</taxon>
        <taxon>Euteleostomi</taxon>
        <taxon>Actinopterygii</taxon>
        <taxon>Neopterygii</taxon>
        <taxon>Teleostei</taxon>
        <taxon>Clupei</taxon>
        <taxon>Clupeiformes</taxon>
        <taxon>Clupeoidei</taxon>
        <taxon>Engraulidae</taxon>
        <taxon>Coilinae</taxon>
        <taxon>Coilia</taxon>
    </lineage>
</organism>
<comment type="similarity">
    <text evidence="1 10">Belongs to the Arg-specific ADP-ribosyltransferase family.</text>
</comment>
<dbReference type="PANTHER" id="PTHR10339">
    <property type="entry name" value="ADP-RIBOSYLTRANSFERASE"/>
    <property type="match status" value="1"/>
</dbReference>
<evidence type="ECO:0000256" key="6">
    <source>
        <dbReference type="ARBA" id="ARBA00022857"/>
    </source>
</evidence>
<comment type="caution">
    <text evidence="12">The sequence shown here is derived from an EMBL/GenBank/DDBJ whole genome shotgun (WGS) entry which is preliminary data.</text>
</comment>
<evidence type="ECO:0000256" key="1">
    <source>
        <dbReference type="ARBA" id="ARBA00009558"/>
    </source>
</evidence>
<evidence type="ECO:0000256" key="11">
    <source>
        <dbReference type="SAM" id="Phobius"/>
    </source>
</evidence>
<sequence>MNPADGAWPALFLQDERGRGEELSLDMAEDSVDDRYHGCTKKMADLVEHTFLIRELNASTVFSVAWKDEDMKGLCEEDIYGLTKNHCIALRVYTSVKENRHRSLASGINDVYESFNTAVRQGKKRYRSREYEWYSLQFYLTDALQILNRENECKATYRGTKLRLDKNVLNKKIRLGSFVSSSIKKYKAKMFGTNSCFTIHTCHGASMVKLSLYDDMDEVLIPPYEEFKVTAIVNSSWCDTVYVLNSTGTRSDLNCVHVLTDRWYIILIGCLMPVVVFVLVGVFCYRRSIREG</sequence>
<evidence type="ECO:0000313" key="12">
    <source>
        <dbReference type="EMBL" id="KAL2102583.1"/>
    </source>
</evidence>
<evidence type="ECO:0000256" key="10">
    <source>
        <dbReference type="RuleBase" id="RU361228"/>
    </source>
</evidence>
<evidence type="ECO:0000256" key="2">
    <source>
        <dbReference type="ARBA" id="ARBA00022676"/>
    </source>
</evidence>
<dbReference type="Pfam" id="PF01129">
    <property type="entry name" value="ART"/>
    <property type="match status" value="1"/>
</dbReference>
<dbReference type="FunFam" id="3.90.176.10:FF:000001">
    <property type="entry name" value="NAD(P)(+)--arginine ADP-ribosyltransferase"/>
    <property type="match status" value="1"/>
</dbReference>
<dbReference type="Gene3D" id="3.90.176.10">
    <property type="entry name" value="Toxin ADP-ribosyltransferase, Chain A, domain 1"/>
    <property type="match status" value="1"/>
</dbReference>
<keyword evidence="6 10" id="KW-0521">NADP</keyword>
<dbReference type="AlphaFoldDB" id="A0ABD1KTU3"/>
<dbReference type="GO" id="GO:0016779">
    <property type="term" value="F:nucleotidyltransferase activity"/>
    <property type="evidence" value="ECO:0007669"/>
    <property type="project" value="UniProtKB-KW"/>
</dbReference>
<evidence type="ECO:0000256" key="5">
    <source>
        <dbReference type="ARBA" id="ARBA00022729"/>
    </source>
</evidence>
<dbReference type="EC" id="2.4.2.31" evidence="10"/>
<keyword evidence="11" id="KW-0812">Transmembrane</keyword>
<comment type="catalytic activity">
    <reaction evidence="9 10">
        <text>L-arginyl-[protein] + NAD(+) = N(omega)-(ADP-D-ribosyl)-L-arginyl-[protein] + nicotinamide + H(+)</text>
        <dbReference type="Rhea" id="RHEA:19149"/>
        <dbReference type="Rhea" id="RHEA-COMP:10532"/>
        <dbReference type="Rhea" id="RHEA-COMP:15087"/>
        <dbReference type="ChEBI" id="CHEBI:15378"/>
        <dbReference type="ChEBI" id="CHEBI:17154"/>
        <dbReference type="ChEBI" id="CHEBI:29965"/>
        <dbReference type="ChEBI" id="CHEBI:57540"/>
        <dbReference type="ChEBI" id="CHEBI:142554"/>
        <dbReference type="EC" id="2.4.2.31"/>
    </reaction>
</comment>
<keyword evidence="8" id="KW-1015">Disulfide bond</keyword>
<evidence type="ECO:0000256" key="3">
    <source>
        <dbReference type="ARBA" id="ARBA00022679"/>
    </source>
</evidence>
<evidence type="ECO:0000256" key="9">
    <source>
        <dbReference type="ARBA" id="ARBA00047597"/>
    </source>
</evidence>
<keyword evidence="3 10" id="KW-0808">Transferase</keyword>
<dbReference type="PANTHER" id="PTHR10339:SF29">
    <property type="entry name" value="NAD(P)(+)--ARGININE ADP-RIBOSYLTRANSFERASE"/>
    <property type="match status" value="1"/>
</dbReference>
<keyword evidence="7 10" id="KW-0520">NAD</keyword>
<keyword evidence="11" id="KW-0472">Membrane</keyword>
<reference evidence="12 13" key="1">
    <citation type="submission" date="2024-09" db="EMBL/GenBank/DDBJ databases">
        <title>A chromosome-level genome assembly of Gray's grenadier anchovy, Coilia grayii.</title>
        <authorList>
            <person name="Fu Z."/>
        </authorList>
    </citation>
    <scope>NUCLEOTIDE SEQUENCE [LARGE SCALE GENOMIC DNA]</scope>
    <source>
        <strain evidence="12">G4</strain>
        <tissue evidence="12">Muscle</tissue>
    </source>
</reference>
<dbReference type="PROSITE" id="PS51996">
    <property type="entry name" value="TR_MART"/>
    <property type="match status" value="1"/>
</dbReference>
<evidence type="ECO:0000313" key="13">
    <source>
        <dbReference type="Proteomes" id="UP001591681"/>
    </source>
</evidence>
<keyword evidence="11" id="KW-1133">Transmembrane helix</keyword>
<dbReference type="GO" id="GO:0106274">
    <property type="term" value="F:NAD+-protein-arginine ADP-ribosyltransferase activity"/>
    <property type="evidence" value="ECO:0007669"/>
    <property type="project" value="UniProtKB-EC"/>
</dbReference>
<keyword evidence="13" id="KW-1185">Reference proteome</keyword>
<dbReference type="InterPro" id="IPR050999">
    <property type="entry name" value="ADP-ribosyltransferase_ARG"/>
</dbReference>
<keyword evidence="4" id="KW-0548">Nucleotidyltransferase</keyword>
<evidence type="ECO:0000256" key="8">
    <source>
        <dbReference type="ARBA" id="ARBA00023157"/>
    </source>
</evidence>
<name>A0ABD1KTU3_9TELE</name>
<dbReference type="PRINTS" id="PR00970">
    <property type="entry name" value="RIBTRNSFRASE"/>
</dbReference>
<protein>
    <recommendedName>
        <fullName evidence="10">NAD(P)(+)--arginine ADP-ribosyltransferase</fullName>
        <ecNumber evidence="10">2.4.2.31</ecNumber>
    </recommendedName>
    <alternativeName>
        <fullName evidence="10">Mono(ADP-ribosyl)transferase</fullName>
    </alternativeName>
</protein>
<dbReference type="EMBL" id="JBHFQA010000002">
    <property type="protein sequence ID" value="KAL2102583.1"/>
    <property type="molecule type" value="Genomic_DNA"/>
</dbReference>
<gene>
    <name evidence="12" type="ORF">ACEWY4_001751</name>
</gene>
<proteinExistence type="inferred from homology"/>
<feature type="transmembrane region" description="Helical" evidence="11">
    <location>
        <begin position="263"/>
        <end position="285"/>
    </location>
</feature>
<evidence type="ECO:0000256" key="7">
    <source>
        <dbReference type="ARBA" id="ARBA00023027"/>
    </source>
</evidence>
<dbReference type="InterPro" id="IPR000768">
    <property type="entry name" value="ART"/>
</dbReference>
<accession>A0ABD1KTU3</accession>